<keyword evidence="3" id="KW-1185">Reference proteome</keyword>
<organism evidence="2 3">
    <name type="scientific">Phytophthora fragariaefolia</name>
    <dbReference type="NCBI Taxonomy" id="1490495"/>
    <lineage>
        <taxon>Eukaryota</taxon>
        <taxon>Sar</taxon>
        <taxon>Stramenopiles</taxon>
        <taxon>Oomycota</taxon>
        <taxon>Peronosporomycetes</taxon>
        <taxon>Peronosporales</taxon>
        <taxon>Peronosporaceae</taxon>
        <taxon>Phytophthora</taxon>
    </lineage>
</organism>
<reference evidence="2" key="1">
    <citation type="submission" date="2023-04" db="EMBL/GenBank/DDBJ databases">
        <title>Phytophthora fragariaefolia NBRC 109709.</title>
        <authorList>
            <person name="Ichikawa N."/>
            <person name="Sato H."/>
            <person name="Tonouchi N."/>
        </authorList>
    </citation>
    <scope>NUCLEOTIDE SEQUENCE</scope>
    <source>
        <strain evidence="2">NBRC 109709</strain>
    </source>
</reference>
<feature type="compositionally biased region" description="Low complexity" evidence="1">
    <location>
        <begin position="44"/>
        <end position="55"/>
    </location>
</feature>
<comment type="caution">
    <text evidence="2">The sequence shown here is derived from an EMBL/GenBank/DDBJ whole genome shotgun (WGS) entry which is preliminary data.</text>
</comment>
<dbReference type="AlphaFoldDB" id="A0A9W6XCD5"/>
<gene>
    <name evidence="2" type="ORF">Pfra01_000951200</name>
</gene>
<proteinExistence type="predicted"/>
<dbReference type="Proteomes" id="UP001165121">
    <property type="component" value="Unassembled WGS sequence"/>
</dbReference>
<evidence type="ECO:0000313" key="2">
    <source>
        <dbReference type="EMBL" id="GMF35683.1"/>
    </source>
</evidence>
<dbReference type="EMBL" id="BSXT01000883">
    <property type="protein sequence ID" value="GMF35683.1"/>
    <property type="molecule type" value="Genomic_DNA"/>
</dbReference>
<name>A0A9W6XCD5_9STRA</name>
<protein>
    <submittedName>
        <fullName evidence="2">Unnamed protein product</fullName>
    </submittedName>
</protein>
<feature type="compositionally biased region" description="Basic and acidic residues" evidence="1">
    <location>
        <begin position="100"/>
        <end position="111"/>
    </location>
</feature>
<feature type="compositionally biased region" description="Acidic residues" evidence="1">
    <location>
        <begin position="112"/>
        <end position="125"/>
    </location>
</feature>
<accession>A0A9W6XCD5</accession>
<evidence type="ECO:0000256" key="1">
    <source>
        <dbReference type="SAM" id="MobiDB-lite"/>
    </source>
</evidence>
<sequence>MTPANAIDGQPGSDGNVWHQDEGSQDTTNESGTDKMTVVSANEVPTVQPTVGTTVAKIASDGTKQRVRRCAEPTSDARSLTSKGNCSKTWRQAMGRRTATRGDIRPEQHGADDDERGDGGVDDDGGGPRDDAEQ</sequence>
<evidence type="ECO:0000313" key="3">
    <source>
        <dbReference type="Proteomes" id="UP001165121"/>
    </source>
</evidence>
<feature type="compositionally biased region" description="Polar residues" evidence="1">
    <location>
        <begin position="76"/>
        <end position="90"/>
    </location>
</feature>
<feature type="region of interest" description="Disordered" evidence="1">
    <location>
        <begin position="1"/>
        <end position="134"/>
    </location>
</feature>